<dbReference type="AlphaFoldDB" id="A0A0K2TEI2"/>
<reference evidence="1" key="1">
    <citation type="submission" date="2014-05" db="EMBL/GenBank/DDBJ databases">
        <authorList>
            <person name="Chronopoulou M."/>
        </authorList>
    </citation>
    <scope>NUCLEOTIDE SEQUENCE</scope>
    <source>
        <tissue evidence="1">Whole organism</tissue>
    </source>
</reference>
<organism evidence="1">
    <name type="scientific">Lepeophtheirus salmonis</name>
    <name type="common">Salmon louse</name>
    <name type="synonym">Caligus salmonis</name>
    <dbReference type="NCBI Taxonomy" id="72036"/>
    <lineage>
        <taxon>Eukaryota</taxon>
        <taxon>Metazoa</taxon>
        <taxon>Ecdysozoa</taxon>
        <taxon>Arthropoda</taxon>
        <taxon>Crustacea</taxon>
        <taxon>Multicrustacea</taxon>
        <taxon>Hexanauplia</taxon>
        <taxon>Copepoda</taxon>
        <taxon>Siphonostomatoida</taxon>
        <taxon>Caligidae</taxon>
        <taxon>Lepeophtheirus</taxon>
    </lineage>
</organism>
<proteinExistence type="predicted"/>
<evidence type="ECO:0000313" key="1">
    <source>
        <dbReference type="EMBL" id="CDW24280.1"/>
    </source>
</evidence>
<dbReference type="EMBL" id="HACA01006919">
    <property type="protein sequence ID" value="CDW24280.1"/>
    <property type="molecule type" value="Transcribed_RNA"/>
</dbReference>
<accession>A0A0K2TEI2</accession>
<name>A0A0K2TEI2_LEPSM</name>
<sequence>MHDIVYFKNLFDITVGQYHFQTFRVISHEFFHFRVGLFHLFWAFCEEIALFLHIMRHLAEWLIVK</sequence>
<protein>
    <submittedName>
        <fullName evidence="1">Uncharacterized protein</fullName>
    </submittedName>
</protein>